<protein>
    <submittedName>
        <fullName evidence="1">Uncharacterized protein</fullName>
    </submittedName>
</protein>
<dbReference type="EMBL" id="FODV01000022">
    <property type="protein sequence ID" value="SEP21984.1"/>
    <property type="molecule type" value="Genomic_DNA"/>
</dbReference>
<gene>
    <name evidence="1" type="ORF">SAMN04487948_12264</name>
</gene>
<dbReference type="AlphaFoldDB" id="A0A1H8W315"/>
<proteinExistence type="predicted"/>
<organism evidence="1 2">
    <name type="scientific">Halogranum amylolyticum</name>
    <dbReference type="NCBI Taxonomy" id="660520"/>
    <lineage>
        <taxon>Archaea</taxon>
        <taxon>Methanobacteriati</taxon>
        <taxon>Methanobacteriota</taxon>
        <taxon>Stenosarchaea group</taxon>
        <taxon>Halobacteria</taxon>
        <taxon>Halobacteriales</taxon>
        <taxon>Haloferacaceae</taxon>
    </lineage>
</organism>
<accession>A0A1H8W315</accession>
<evidence type="ECO:0000313" key="1">
    <source>
        <dbReference type="EMBL" id="SEP21984.1"/>
    </source>
</evidence>
<sequence length="61" mass="6749">MKETYGNLTVIADDLQMLTGRNLCISYVEFVIQFTFVESIEGQSKGIHHSPGEGQTTASVR</sequence>
<dbReference type="Proteomes" id="UP000199126">
    <property type="component" value="Unassembled WGS sequence"/>
</dbReference>
<keyword evidence="2" id="KW-1185">Reference proteome</keyword>
<evidence type="ECO:0000313" key="2">
    <source>
        <dbReference type="Proteomes" id="UP000199126"/>
    </source>
</evidence>
<reference evidence="2" key="1">
    <citation type="submission" date="2016-10" db="EMBL/GenBank/DDBJ databases">
        <authorList>
            <person name="Varghese N."/>
            <person name="Submissions S."/>
        </authorList>
    </citation>
    <scope>NUCLEOTIDE SEQUENCE [LARGE SCALE GENOMIC DNA]</scope>
    <source>
        <strain evidence="2">CGMCC 1.10121</strain>
    </source>
</reference>
<name>A0A1H8W315_9EURY</name>